<evidence type="ECO:0000259" key="4">
    <source>
        <dbReference type="PROSITE" id="PS50837"/>
    </source>
</evidence>
<name>A0ABR4L680_9EURO</name>
<dbReference type="CDD" id="cd00200">
    <property type="entry name" value="WD40"/>
    <property type="match status" value="2"/>
</dbReference>
<dbReference type="EMBL" id="JBFXLQ010000095">
    <property type="protein sequence ID" value="KAL2859901.1"/>
    <property type="molecule type" value="Genomic_DNA"/>
</dbReference>
<evidence type="ECO:0000256" key="1">
    <source>
        <dbReference type="ARBA" id="ARBA00022574"/>
    </source>
</evidence>
<dbReference type="Proteomes" id="UP001610432">
    <property type="component" value="Unassembled WGS sequence"/>
</dbReference>
<dbReference type="Pfam" id="PF00400">
    <property type="entry name" value="WD40"/>
    <property type="match status" value="14"/>
</dbReference>
<feature type="domain" description="NACHT" evidence="4">
    <location>
        <begin position="378"/>
        <end position="522"/>
    </location>
</feature>
<gene>
    <name evidence="5" type="ORF">BJX67DRAFT_386509</name>
</gene>
<keyword evidence="2" id="KW-0677">Repeat</keyword>
<dbReference type="PROSITE" id="PS50294">
    <property type="entry name" value="WD_REPEATS_REGION"/>
    <property type="match status" value="14"/>
</dbReference>
<dbReference type="InterPro" id="IPR000845">
    <property type="entry name" value="Nucleoside_phosphorylase_d"/>
</dbReference>
<dbReference type="SUPFAM" id="SSF50978">
    <property type="entry name" value="WD40 repeat-like"/>
    <property type="match status" value="2"/>
</dbReference>
<dbReference type="InterPro" id="IPR007111">
    <property type="entry name" value="NACHT_NTPase"/>
</dbReference>
<dbReference type="Gene3D" id="2.130.10.10">
    <property type="entry name" value="YVTN repeat-like/Quinoprotein amine dehydrogenase"/>
    <property type="match status" value="6"/>
</dbReference>
<dbReference type="PROSITE" id="PS00678">
    <property type="entry name" value="WD_REPEATS_1"/>
    <property type="match status" value="6"/>
</dbReference>
<dbReference type="InterPro" id="IPR001680">
    <property type="entry name" value="WD40_rpt"/>
</dbReference>
<dbReference type="PROSITE" id="PS50837">
    <property type="entry name" value="NACHT"/>
    <property type="match status" value="1"/>
</dbReference>
<dbReference type="InterPro" id="IPR056884">
    <property type="entry name" value="NPHP3-like_N"/>
</dbReference>
<keyword evidence="1 3" id="KW-0853">WD repeat</keyword>
<feature type="repeat" description="WD" evidence="3">
    <location>
        <begin position="909"/>
        <end position="950"/>
    </location>
</feature>
<feature type="repeat" description="WD" evidence="3">
    <location>
        <begin position="1035"/>
        <end position="1076"/>
    </location>
</feature>
<dbReference type="Gene3D" id="3.40.50.300">
    <property type="entry name" value="P-loop containing nucleotide triphosphate hydrolases"/>
    <property type="match status" value="1"/>
</dbReference>
<protein>
    <submittedName>
        <fullName evidence="5">WD40-repeat-containing domain protein</fullName>
    </submittedName>
</protein>
<dbReference type="SUPFAM" id="SSF52540">
    <property type="entry name" value="P-loop containing nucleoside triphosphate hydrolases"/>
    <property type="match status" value="1"/>
</dbReference>
<feature type="repeat" description="WD" evidence="3">
    <location>
        <begin position="993"/>
        <end position="1034"/>
    </location>
</feature>
<feature type="repeat" description="WD" evidence="3">
    <location>
        <begin position="1077"/>
        <end position="1109"/>
    </location>
</feature>
<dbReference type="Pfam" id="PF24883">
    <property type="entry name" value="NPHP3_N"/>
    <property type="match status" value="1"/>
</dbReference>
<dbReference type="SMART" id="SM00320">
    <property type="entry name" value="WD40"/>
    <property type="match status" value="14"/>
</dbReference>
<feature type="repeat" description="WD" evidence="3">
    <location>
        <begin position="1162"/>
        <end position="1194"/>
    </location>
</feature>
<dbReference type="GeneID" id="98149154"/>
<dbReference type="InterPro" id="IPR027417">
    <property type="entry name" value="P-loop_NTPase"/>
</dbReference>
<evidence type="ECO:0000256" key="3">
    <source>
        <dbReference type="PROSITE-ProRule" id="PRU00221"/>
    </source>
</evidence>
<dbReference type="InterPro" id="IPR035994">
    <property type="entry name" value="Nucleoside_phosphorylase_sf"/>
</dbReference>
<dbReference type="InterPro" id="IPR036322">
    <property type="entry name" value="WD40_repeat_dom_sf"/>
</dbReference>
<dbReference type="SUPFAM" id="SSF53167">
    <property type="entry name" value="Purine and uridine phosphorylases"/>
    <property type="match status" value="1"/>
</dbReference>
<feature type="repeat" description="WD" evidence="3">
    <location>
        <begin position="951"/>
        <end position="992"/>
    </location>
</feature>
<dbReference type="PANTHER" id="PTHR19879">
    <property type="entry name" value="TRANSCRIPTION INITIATION FACTOR TFIID"/>
    <property type="match status" value="1"/>
</dbReference>
<evidence type="ECO:0000313" key="6">
    <source>
        <dbReference type="Proteomes" id="UP001610432"/>
    </source>
</evidence>
<dbReference type="InterPro" id="IPR015943">
    <property type="entry name" value="WD40/YVTN_repeat-like_dom_sf"/>
</dbReference>
<keyword evidence="6" id="KW-1185">Reference proteome</keyword>
<organism evidence="5 6">
    <name type="scientific">Aspergillus lucknowensis</name>
    <dbReference type="NCBI Taxonomy" id="176173"/>
    <lineage>
        <taxon>Eukaryota</taxon>
        <taxon>Fungi</taxon>
        <taxon>Dikarya</taxon>
        <taxon>Ascomycota</taxon>
        <taxon>Pezizomycotina</taxon>
        <taxon>Eurotiomycetes</taxon>
        <taxon>Eurotiomycetidae</taxon>
        <taxon>Eurotiales</taxon>
        <taxon>Aspergillaceae</taxon>
        <taxon>Aspergillus</taxon>
        <taxon>Aspergillus subgen. Nidulantes</taxon>
    </lineage>
</organism>
<proteinExistence type="predicted"/>
<feature type="repeat" description="WD" evidence="3">
    <location>
        <begin position="1120"/>
        <end position="1152"/>
    </location>
</feature>
<evidence type="ECO:0000256" key="2">
    <source>
        <dbReference type="ARBA" id="ARBA00022737"/>
    </source>
</evidence>
<dbReference type="PRINTS" id="PR00320">
    <property type="entry name" value="GPROTEINBRPT"/>
</dbReference>
<feature type="repeat" description="WD" evidence="3">
    <location>
        <begin position="1334"/>
        <end position="1374"/>
    </location>
</feature>
<dbReference type="InterPro" id="IPR019775">
    <property type="entry name" value="WD40_repeat_CS"/>
</dbReference>
<dbReference type="RefSeq" id="XP_070880457.1">
    <property type="nucleotide sequence ID" value="XM_071034082.1"/>
</dbReference>
<feature type="repeat" description="WD" evidence="3">
    <location>
        <begin position="1204"/>
        <end position="1236"/>
    </location>
</feature>
<evidence type="ECO:0000313" key="5">
    <source>
        <dbReference type="EMBL" id="KAL2859901.1"/>
    </source>
</evidence>
<feature type="repeat" description="WD" evidence="3">
    <location>
        <begin position="1417"/>
        <end position="1458"/>
    </location>
</feature>
<feature type="repeat" description="WD" evidence="3">
    <location>
        <begin position="1375"/>
        <end position="1416"/>
    </location>
</feature>
<sequence length="1591" mass="177115">MDRKQAFLGFSKYTVAIICPLEVELSAARFMLDEEHKRPPEVPLDPNRYLVGRMSGHNVVLASLPAGYQGTTPAAAVASNMARTFPSIALRLMLGIGGGIPSSHADVRLGDVVVSMPHGTHGGVVEYDFGKQTPNGFQRKGILCPIPKDWLHVLTLMWSDHRVQGNRIAEFVSDMLERFPTLAQCYGRPSGVESDLLFKPNYAHDPASRNCDQCDRSRVVERRQRNPPNQSFVHYGLIASGHRVIKDGTKRDIIGRADENILCIEMEAAGVMNDFPCVVIRGISDYADSHKNDHWQPYAAAAAAALAKELLTYRNPAHESEVISEEQFNACMRDLRCTDPRDDKRRIENSKDMLLRECYEWILGHPAFELWRDDSEPRMLWIKGDPGKGKTMMMVGLVEELSALDEGQELSYFFCQSTDERLNRASSILRGLIYLLVAQRTEFACHVLKRYSISGSGLFETSNVLYALWGVLLDILQDQRLNRIYLLVDALDECSFELPQLLELLMRSFRNMKNVKWIVTSRYHYDIQNQLQGNERVLKLDLELNEVSTTIAVGRFIDVQLSGLPLRMRNEPEVLGKMRQYLHDHAQGTFLWVALVCKRLREAKAWKFRSQFNALLEEFPPGLKPLYERMLRQMQELEEFELCCQILSLASYTFRPLHLAELAALSDLPKELHDDLESLYELVALCGSFLVVRDDRVHLVHQSAREYLRTAQASSLLADFTAHDMKIASQSLSIMKAGLERHVSGIRTIRASVEAQRNVTKDQVPVSIQYPCCYWIVHLTAALEAAEGLWEDDESYTFLTQYMLHWLEALAAMNQLSRGVSMLSGLADCLANSEHHQKLVDYLNDARRFLLRFRSIIETAPTEIYNSALIFSPSNSLIRKQFIHEIPPFLHPHKLPAVESDWTANIFTLEGHQEPVSMVTFSPNGNIIASGSIDGEVRTWDAATGGALLAINGHSEGVSAGIFGLDGAWLVSGADDGSIYIWDTATGAALHTLRGHTDRISQLVLSSTGLALASASWDEQVRLWDPTTGSLVRALVGHAESVDALAFSQDGSWLASGSQDGVIILWNALSGEKIWTMNGHSSWVHSLTFSHDRREYLVSGSADGSVKVWIPTSGAVHHVLDGHVDDVRLVRSSPDGSWIASASDDGTILIWDPEFGRLLHCLRGHSDIIYALQVSNEGRWLASGSRDTSICIWDPLRGVLLQTLRGHLFGVSQVAFSPNGRQLATAGYDHTIRVWDPTVMSTLNALSHEPDSHSDMISVLEFSPSGSLLASGSRDHTARIWDANTSTFLHTLRGHSSMISSVTFSHDEKLLASGSYDKTIRVWDPHNGDCLRTLTGHSKGVTALVFSPTHILATASADSIILIWDVTTGVSSFVLTGHTGEIVRLRFAENGTRLVSGSEDGSIRVWDSATGDVLHTLEGHSSTVTALAISPTRGLLVSASIDSNIRVWDLSSGAHKFVLDRHSNTVRALGFSADGKYLVSTSFDETLRIWDMDSQGQLRALDGFSEWLEEPISLLVDQSHHIILPQVILDRTRRLVLFGNEEIIYLPMERRGEVCAYKGDCFVLGHRTGGIMFLKLAGPALARRPSARPDD</sequence>
<dbReference type="PANTHER" id="PTHR19879:SF9">
    <property type="entry name" value="TRANSCRIPTION INITIATION FACTOR TFIID SUBUNIT 5"/>
    <property type="match status" value="1"/>
</dbReference>
<reference evidence="5 6" key="1">
    <citation type="submission" date="2024-07" db="EMBL/GenBank/DDBJ databases">
        <title>Section-level genome sequencing and comparative genomics of Aspergillus sections Usti and Cavernicolus.</title>
        <authorList>
            <consortium name="Lawrence Berkeley National Laboratory"/>
            <person name="Nybo J.L."/>
            <person name="Vesth T.C."/>
            <person name="Theobald S."/>
            <person name="Frisvad J.C."/>
            <person name="Larsen T.O."/>
            <person name="Kjaerboelling I."/>
            <person name="Rothschild-Mancinelli K."/>
            <person name="Lyhne E.K."/>
            <person name="Kogle M.E."/>
            <person name="Barry K."/>
            <person name="Clum A."/>
            <person name="Na H."/>
            <person name="Ledsgaard L."/>
            <person name="Lin J."/>
            <person name="Lipzen A."/>
            <person name="Kuo A."/>
            <person name="Riley R."/>
            <person name="Mondo S."/>
            <person name="Labutti K."/>
            <person name="Haridas S."/>
            <person name="Pangalinan J."/>
            <person name="Salamov A.A."/>
            <person name="Simmons B.A."/>
            <person name="Magnuson J.K."/>
            <person name="Chen J."/>
            <person name="Drula E."/>
            <person name="Henrissat B."/>
            <person name="Wiebenga A."/>
            <person name="Lubbers R.J."/>
            <person name="Gomes A.C."/>
            <person name="Macurrencykelacurrency M.R."/>
            <person name="Stajich J."/>
            <person name="Grigoriev I.V."/>
            <person name="Mortensen U.H."/>
            <person name="De Vries R.P."/>
            <person name="Baker S.E."/>
            <person name="Andersen M.R."/>
        </authorList>
    </citation>
    <scope>NUCLEOTIDE SEQUENCE [LARGE SCALE GENOMIC DNA]</scope>
    <source>
        <strain evidence="5 6">CBS 449.75</strain>
    </source>
</reference>
<feature type="repeat" description="WD" evidence="3">
    <location>
        <begin position="1250"/>
        <end position="1291"/>
    </location>
</feature>
<dbReference type="PROSITE" id="PS50082">
    <property type="entry name" value="WD_REPEATS_2"/>
    <property type="match status" value="14"/>
</dbReference>
<feature type="repeat" description="WD" evidence="3">
    <location>
        <begin position="1292"/>
        <end position="1333"/>
    </location>
</feature>
<feature type="repeat" description="WD" evidence="3">
    <location>
        <begin position="1459"/>
        <end position="1500"/>
    </location>
</feature>
<accession>A0ABR4L680</accession>
<dbReference type="Pfam" id="PF01048">
    <property type="entry name" value="PNP_UDP_1"/>
    <property type="match status" value="1"/>
</dbReference>
<comment type="caution">
    <text evidence="5">The sequence shown here is derived from an EMBL/GenBank/DDBJ whole genome shotgun (WGS) entry which is preliminary data.</text>
</comment>
<dbReference type="Gene3D" id="3.40.50.1580">
    <property type="entry name" value="Nucleoside phosphorylase domain"/>
    <property type="match status" value="1"/>
</dbReference>
<dbReference type="InterPro" id="IPR020472">
    <property type="entry name" value="WD40_PAC1"/>
</dbReference>